<gene>
    <name evidence="2" type="ORF">GCM10007063_21100</name>
</gene>
<dbReference type="RefSeq" id="WP_188633061.1">
    <property type="nucleotide sequence ID" value="NZ_BMNQ01000029.1"/>
</dbReference>
<keyword evidence="1" id="KW-0812">Transmembrane</keyword>
<dbReference type="PANTHER" id="PTHR40070:SF1">
    <property type="entry name" value="UPF0478 PROTEIN YTXG"/>
    <property type="match status" value="1"/>
</dbReference>
<keyword evidence="1" id="KW-1133">Transmembrane helix</keyword>
<sequence length="133" mass="14984">MDLVYIGVLIIALAFALVVTYASLVLKRAADTMTSLSQTLNEVEQKLHYITPELRETVEKTGYTVDDLQDKINAVDDWFGTLENLGISINEGSRFVNKQAKNASSYTTSKNRSRVTQSIKWADVVYKLYKKVT</sequence>
<protein>
    <submittedName>
        <fullName evidence="2">DUF948 domain containing protein</fullName>
    </submittedName>
</protein>
<dbReference type="Pfam" id="PF06103">
    <property type="entry name" value="DUF948"/>
    <property type="match status" value="1"/>
</dbReference>
<dbReference type="InterPro" id="IPR009293">
    <property type="entry name" value="UPF0478"/>
</dbReference>
<dbReference type="AlphaFoldDB" id="A0A917UZ60"/>
<reference evidence="2" key="2">
    <citation type="submission" date="2020-09" db="EMBL/GenBank/DDBJ databases">
        <authorList>
            <person name="Sun Q."/>
            <person name="Ohkuma M."/>
        </authorList>
    </citation>
    <scope>NUCLEOTIDE SEQUENCE</scope>
    <source>
        <strain evidence="2">JCM 12580</strain>
    </source>
</reference>
<evidence type="ECO:0000313" key="3">
    <source>
        <dbReference type="Proteomes" id="UP000658382"/>
    </source>
</evidence>
<dbReference type="EMBL" id="BMNQ01000029">
    <property type="protein sequence ID" value="GGJ98580.1"/>
    <property type="molecule type" value="Genomic_DNA"/>
</dbReference>
<dbReference type="PANTHER" id="PTHR40070">
    <property type="entry name" value="UPF0478 PROTEIN YTXG"/>
    <property type="match status" value="1"/>
</dbReference>
<evidence type="ECO:0000256" key="1">
    <source>
        <dbReference type="SAM" id="Phobius"/>
    </source>
</evidence>
<name>A0A917UZ60_9BACI</name>
<reference evidence="2" key="1">
    <citation type="journal article" date="2014" name="Int. J. Syst. Evol. Microbiol.">
        <title>Complete genome sequence of Corynebacterium casei LMG S-19264T (=DSM 44701T), isolated from a smear-ripened cheese.</title>
        <authorList>
            <consortium name="US DOE Joint Genome Institute (JGI-PGF)"/>
            <person name="Walter F."/>
            <person name="Albersmeier A."/>
            <person name="Kalinowski J."/>
            <person name="Ruckert C."/>
        </authorList>
    </citation>
    <scope>NUCLEOTIDE SEQUENCE</scope>
    <source>
        <strain evidence="2">JCM 12580</strain>
    </source>
</reference>
<feature type="transmembrane region" description="Helical" evidence="1">
    <location>
        <begin position="6"/>
        <end position="26"/>
    </location>
</feature>
<accession>A0A917UZ60</accession>
<proteinExistence type="predicted"/>
<comment type="caution">
    <text evidence="2">The sequence shown here is derived from an EMBL/GenBank/DDBJ whole genome shotgun (WGS) entry which is preliminary data.</text>
</comment>
<keyword evidence="3" id="KW-1185">Reference proteome</keyword>
<keyword evidence="1" id="KW-0472">Membrane</keyword>
<dbReference type="Proteomes" id="UP000658382">
    <property type="component" value="Unassembled WGS sequence"/>
</dbReference>
<evidence type="ECO:0000313" key="2">
    <source>
        <dbReference type="EMBL" id="GGJ98580.1"/>
    </source>
</evidence>
<organism evidence="2 3">
    <name type="scientific">Lentibacillus kapialis</name>
    <dbReference type="NCBI Taxonomy" id="340214"/>
    <lineage>
        <taxon>Bacteria</taxon>
        <taxon>Bacillati</taxon>
        <taxon>Bacillota</taxon>
        <taxon>Bacilli</taxon>
        <taxon>Bacillales</taxon>
        <taxon>Bacillaceae</taxon>
        <taxon>Lentibacillus</taxon>
    </lineage>
</organism>